<name>A0ABW1G6P2_9ACTN</name>
<dbReference type="Proteomes" id="UP001596174">
    <property type="component" value="Unassembled WGS sequence"/>
</dbReference>
<dbReference type="EMBL" id="JBHSQJ010000099">
    <property type="protein sequence ID" value="MFC5910048.1"/>
    <property type="molecule type" value="Genomic_DNA"/>
</dbReference>
<sequence length="211" mass="23493">MTKLIALSEDPGHVWFGTSGLFDWAADFLLSRVTDPDLREKLRRDAASGYLYLDTVPGPERERLLRALREELPAAVDRDLYPRPLNLREQEPLMAARLKTLTAMAWSHDETEARRSSPLVLLLSQDLRAEVSHGLRSWLLSFLRERSGLPQLAADIGEVDLRDQPSALRALRDDLLPHAAAALDALPPASSRWSRSDLRTLSLLAAAALGT</sequence>
<proteinExistence type="predicted"/>
<organism evidence="1 2">
    <name type="scientific">Streptacidiphilus monticola</name>
    <dbReference type="NCBI Taxonomy" id="2161674"/>
    <lineage>
        <taxon>Bacteria</taxon>
        <taxon>Bacillati</taxon>
        <taxon>Actinomycetota</taxon>
        <taxon>Actinomycetes</taxon>
        <taxon>Kitasatosporales</taxon>
        <taxon>Streptomycetaceae</taxon>
        <taxon>Streptacidiphilus</taxon>
    </lineage>
</organism>
<evidence type="ECO:0000313" key="2">
    <source>
        <dbReference type="Proteomes" id="UP001596174"/>
    </source>
</evidence>
<protein>
    <submittedName>
        <fullName evidence="1">Uncharacterized protein</fullName>
    </submittedName>
</protein>
<evidence type="ECO:0000313" key="1">
    <source>
        <dbReference type="EMBL" id="MFC5910048.1"/>
    </source>
</evidence>
<keyword evidence="2" id="KW-1185">Reference proteome</keyword>
<reference evidence="2" key="1">
    <citation type="journal article" date="2019" name="Int. J. Syst. Evol. Microbiol.">
        <title>The Global Catalogue of Microorganisms (GCM) 10K type strain sequencing project: providing services to taxonomists for standard genome sequencing and annotation.</title>
        <authorList>
            <consortium name="The Broad Institute Genomics Platform"/>
            <consortium name="The Broad Institute Genome Sequencing Center for Infectious Disease"/>
            <person name="Wu L."/>
            <person name="Ma J."/>
        </authorList>
    </citation>
    <scope>NUCLEOTIDE SEQUENCE [LARGE SCALE GENOMIC DNA]</scope>
    <source>
        <strain evidence="2">JCM 4816</strain>
    </source>
</reference>
<comment type="caution">
    <text evidence="1">The sequence shown here is derived from an EMBL/GenBank/DDBJ whole genome shotgun (WGS) entry which is preliminary data.</text>
</comment>
<gene>
    <name evidence="1" type="ORF">ACFP3V_22870</name>
</gene>
<dbReference type="RefSeq" id="WP_380586516.1">
    <property type="nucleotide sequence ID" value="NZ_JBHSQJ010000099.1"/>
</dbReference>
<accession>A0ABW1G6P2</accession>